<gene>
    <name evidence="1" type="ORF">O3V59_22325</name>
</gene>
<dbReference type="EMBL" id="JAPYYP010000068">
    <property type="protein sequence ID" value="MDA5111071.1"/>
    <property type="molecule type" value="Genomic_DNA"/>
</dbReference>
<organism evidence="1 2">
    <name type="scientific">Brevibacillus thermoruber</name>
    <dbReference type="NCBI Taxonomy" id="33942"/>
    <lineage>
        <taxon>Bacteria</taxon>
        <taxon>Bacillati</taxon>
        <taxon>Bacillota</taxon>
        <taxon>Bacilli</taxon>
        <taxon>Bacillales</taxon>
        <taxon>Paenibacillaceae</taxon>
        <taxon>Brevibacillus</taxon>
    </lineage>
</organism>
<name>A0A9X3TUW4_9BACL</name>
<protein>
    <submittedName>
        <fullName evidence="1">Uncharacterized protein</fullName>
    </submittedName>
</protein>
<evidence type="ECO:0000313" key="1">
    <source>
        <dbReference type="EMBL" id="MDA5111071.1"/>
    </source>
</evidence>
<comment type="caution">
    <text evidence="1">The sequence shown here is derived from an EMBL/GenBank/DDBJ whole genome shotgun (WGS) entry which is preliminary data.</text>
</comment>
<dbReference type="AlphaFoldDB" id="A0A9X3TUW4"/>
<sequence>MNRVKFAVSPEIRVGGAVFTAKDMVVIGEIVGEDAQIELTTIQQLIVEMSEEKADEAKQALRDFGLCVYGSATLNWTILLRSITRMGNRVQIF</sequence>
<proteinExistence type="predicted"/>
<dbReference type="RefSeq" id="WP_231558822.1">
    <property type="nucleotide sequence ID" value="NZ_JAPYYP010000068.1"/>
</dbReference>
<keyword evidence="2" id="KW-1185">Reference proteome</keyword>
<evidence type="ECO:0000313" key="2">
    <source>
        <dbReference type="Proteomes" id="UP001151071"/>
    </source>
</evidence>
<accession>A0A9X3TUW4</accession>
<dbReference type="Proteomes" id="UP001151071">
    <property type="component" value="Unassembled WGS sequence"/>
</dbReference>
<reference evidence="1" key="1">
    <citation type="submission" date="2022-12" db="EMBL/GenBank/DDBJ databases">
        <title>Draft genome sequence of the thermophilic strain Brevibacillus thermoruber HT42, isolated from Los Humeros, Puebla, Mexico, with biotechnological potential.</title>
        <authorList>
            <person name="Lara Sanchez J."/>
            <person name="Solis Palacios R."/>
            <person name="Bustos Baena A.S."/>
            <person name="Ruz Baez A.E."/>
            <person name="Espinosa Luna G."/>
            <person name="Oliart Ros R.M."/>
        </authorList>
    </citation>
    <scope>NUCLEOTIDE SEQUENCE</scope>
    <source>
        <strain evidence="1">HT42</strain>
    </source>
</reference>